<evidence type="ECO:0000313" key="3">
    <source>
        <dbReference type="Proteomes" id="UP001221413"/>
    </source>
</evidence>
<accession>A0AAD6IT93</accession>
<keyword evidence="3" id="KW-1185">Reference proteome</keyword>
<evidence type="ECO:0000256" key="1">
    <source>
        <dbReference type="SAM" id="SignalP"/>
    </source>
</evidence>
<organism evidence="2 3">
    <name type="scientific">Drechslerella dactyloides</name>
    <name type="common">Nematode-trapping fungus</name>
    <name type="synonym">Arthrobotrys dactyloides</name>
    <dbReference type="NCBI Taxonomy" id="74499"/>
    <lineage>
        <taxon>Eukaryota</taxon>
        <taxon>Fungi</taxon>
        <taxon>Dikarya</taxon>
        <taxon>Ascomycota</taxon>
        <taxon>Pezizomycotina</taxon>
        <taxon>Orbiliomycetes</taxon>
        <taxon>Orbiliales</taxon>
        <taxon>Orbiliaceae</taxon>
        <taxon>Drechslerella</taxon>
    </lineage>
</organism>
<reference evidence="2" key="1">
    <citation type="submission" date="2023-01" db="EMBL/GenBank/DDBJ databases">
        <title>The chitinases involved in constricting ring structure development in the nematode-trapping fungus Drechslerella dactyloides.</title>
        <authorList>
            <person name="Wang R."/>
            <person name="Zhang L."/>
            <person name="Tang P."/>
            <person name="Li S."/>
            <person name="Liang L."/>
        </authorList>
    </citation>
    <scope>NUCLEOTIDE SEQUENCE</scope>
    <source>
        <strain evidence="2">YMF1.00031</strain>
    </source>
</reference>
<keyword evidence="1" id="KW-0732">Signal</keyword>
<dbReference type="AlphaFoldDB" id="A0AAD6IT93"/>
<protein>
    <submittedName>
        <fullName evidence="2">Uncharacterized protein</fullName>
    </submittedName>
</protein>
<gene>
    <name evidence="2" type="ORF">Dda_7162</name>
</gene>
<evidence type="ECO:0000313" key="2">
    <source>
        <dbReference type="EMBL" id="KAJ6258243.1"/>
    </source>
</evidence>
<feature type="signal peptide" evidence="1">
    <location>
        <begin position="1"/>
        <end position="19"/>
    </location>
</feature>
<dbReference type="PANTHER" id="PTHR35605">
    <property type="entry name" value="ECP2 EFFECTOR PROTEIN DOMAIN-CONTAINING PROTEIN-RELATED"/>
    <property type="match status" value="1"/>
</dbReference>
<comment type="caution">
    <text evidence="2">The sequence shown here is derived from an EMBL/GenBank/DDBJ whole genome shotgun (WGS) entry which is preliminary data.</text>
</comment>
<dbReference type="Proteomes" id="UP001221413">
    <property type="component" value="Unassembled WGS sequence"/>
</dbReference>
<name>A0AAD6IT93_DREDA</name>
<sequence>MKFSAIIAVASAALVSAQAQWSGDAACGRVEGANAASHTIATEGIPYLRNLGGTNCHAPPRFCQRVSCSGGSGIFLCNDNNNDVNIRCETIGEGAARIFNACNGNSTPYFKGQQFAAGGWNVVVRASDC</sequence>
<dbReference type="PANTHER" id="PTHR35605:SF1">
    <property type="entry name" value="ECP2 EFFECTOR PROTEIN DOMAIN-CONTAINING PROTEIN-RELATED"/>
    <property type="match status" value="1"/>
</dbReference>
<proteinExistence type="predicted"/>
<feature type="chain" id="PRO_5042296855" evidence="1">
    <location>
        <begin position="20"/>
        <end position="129"/>
    </location>
</feature>
<dbReference type="EMBL" id="JAQGDS010000009">
    <property type="protein sequence ID" value="KAJ6258243.1"/>
    <property type="molecule type" value="Genomic_DNA"/>
</dbReference>